<organism evidence="2 3">
    <name type="scientific">Colocasia esculenta</name>
    <name type="common">Wild taro</name>
    <name type="synonym">Arum esculentum</name>
    <dbReference type="NCBI Taxonomy" id="4460"/>
    <lineage>
        <taxon>Eukaryota</taxon>
        <taxon>Viridiplantae</taxon>
        <taxon>Streptophyta</taxon>
        <taxon>Embryophyta</taxon>
        <taxon>Tracheophyta</taxon>
        <taxon>Spermatophyta</taxon>
        <taxon>Magnoliopsida</taxon>
        <taxon>Liliopsida</taxon>
        <taxon>Araceae</taxon>
        <taxon>Aroideae</taxon>
        <taxon>Colocasieae</taxon>
        <taxon>Colocasia</taxon>
    </lineage>
</organism>
<feature type="non-terminal residue" evidence="2">
    <location>
        <position position="1"/>
    </location>
</feature>
<evidence type="ECO:0000256" key="1">
    <source>
        <dbReference type="SAM" id="MobiDB-lite"/>
    </source>
</evidence>
<dbReference type="EMBL" id="NMUH01002571">
    <property type="protein sequence ID" value="MQM00810.1"/>
    <property type="molecule type" value="Genomic_DNA"/>
</dbReference>
<sequence length="91" mass="9987">MSFWGPKTFVSHSEIAILTDDLPDFKISVRPGVGTTREAPIRNRHFDPVGRRSHSEISGPVQNSSPGAWSRAVDAIAYGHLFAQTCITSYS</sequence>
<name>A0A843WCU0_COLES</name>
<comment type="caution">
    <text evidence="2">The sequence shown here is derived from an EMBL/GenBank/DDBJ whole genome shotgun (WGS) entry which is preliminary data.</text>
</comment>
<gene>
    <name evidence="2" type="ORF">Taro_033558</name>
</gene>
<dbReference type="Proteomes" id="UP000652761">
    <property type="component" value="Unassembled WGS sequence"/>
</dbReference>
<reference evidence="2" key="1">
    <citation type="submission" date="2017-07" db="EMBL/GenBank/DDBJ databases">
        <title>Taro Niue Genome Assembly and Annotation.</title>
        <authorList>
            <person name="Atibalentja N."/>
            <person name="Keating K."/>
            <person name="Fields C.J."/>
        </authorList>
    </citation>
    <scope>NUCLEOTIDE SEQUENCE</scope>
    <source>
        <strain evidence="2">Niue_2</strain>
        <tissue evidence="2">Leaf</tissue>
    </source>
</reference>
<keyword evidence="3" id="KW-1185">Reference proteome</keyword>
<evidence type="ECO:0000313" key="3">
    <source>
        <dbReference type="Proteomes" id="UP000652761"/>
    </source>
</evidence>
<feature type="compositionally biased region" description="Basic and acidic residues" evidence="1">
    <location>
        <begin position="45"/>
        <end position="55"/>
    </location>
</feature>
<proteinExistence type="predicted"/>
<accession>A0A843WCU0</accession>
<feature type="region of interest" description="Disordered" evidence="1">
    <location>
        <begin position="45"/>
        <end position="66"/>
    </location>
</feature>
<dbReference type="AlphaFoldDB" id="A0A843WCU0"/>
<protein>
    <submittedName>
        <fullName evidence="2">Uncharacterized protein</fullName>
    </submittedName>
</protein>
<evidence type="ECO:0000313" key="2">
    <source>
        <dbReference type="EMBL" id="MQM00810.1"/>
    </source>
</evidence>